<dbReference type="AlphaFoldDB" id="A0AAP7PCU0"/>
<evidence type="ECO:0000313" key="3">
    <source>
        <dbReference type="Proteomes" id="UP000186595"/>
    </source>
</evidence>
<dbReference type="Proteomes" id="UP000186595">
    <property type="component" value="Unassembled WGS sequence"/>
</dbReference>
<comment type="caution">
    <text evidence="2">The sequence shown here is derived from an EMBL/GenBank/DDBJ whole genome shotgun (WGS) entry which is preliminary data.</text>
</comment>
<proteinExistence type="predicted"/>
<keyword evidence="1" id="KW-1133">Transmembrane helix</keyword>
<name>A0AAP7PCU0_ECOLX</name>
<feature type="transmembrane region" description="Helical" evidence="1">
    <location>
        <begin position="6"/>
        <end position="25"/>
    </location>
</feature>
<protein>
    <submittedName>
        <fullName evidence="2">DUF1378 domain-containing protein</fullName>
    </submittedName>
</protein>
<keyword evidence="1" id="KW-0472">Membrane</keyword>
<evidence type="ECO:0000313" key="2">
    <source>
        <dbReference type="EMBL" id="OKB74555.1"/>
    </source>
</evidence>
<gene>
    <name evidence="2" type="ORF">BMT50_18220</name>
</gene>
<dbReference type="RefSeq" id="WP_032210708.1">
    <property type="nucleotide sequence ID" value="NZ_BFKO01000121.1"/>
</dbReference>
<reference evidence="2 3" key="1">
    <citation type="submission" date="2016-11" db="EMBL/GenBank/DDBJ databases">
        <title>Draft genome sequences of five Shigatoxin-producing Escherichia coli isolates harboring the new recently described Subtilase cytotoxin allelic variant subAB2-3.</title>
        <authorList>
            <person name="Tasara T."/>
            <person name="Fierz L."/>
            <person name="Klumpp J."/>
            <person name="Schmidt H."/>
            <person name="Stephan R."/>
        </authorList>
    </citation>
    <scope>NUCLEOTIDE SEQUENCE [LARGE SCALE GENOMIC DNA]</scope>
    <source>
        <strain evidence="2 3">453</strain>
    </source>
</reference>
<keyword evidence="1" id="KW-0812">Transmembrane</keyword>
<accession>A0AAP7PCU0</accession>
<dbReference type="Pfam" id="PF07125">
    <property type="entry name" value="DUF1378"/>
    <property type="match status" value="1"/>
</dbReference>
<sequence>MTFVHTMLLYFCTVVSALYLVGGGYKAIRNYVRRKIDAAAAEKISKTAQAPSSPNDPTPL</sequence>
<evidence type="ECO:0000256" key="1">
    <source>
        <dbReference type="SAM" id="Phobius"/>
    </source>
</evidence>
<dbReference type="EMBL" id="MPGR01000001">
    <property type="protein sequence ID" value="OKB74555.1"/>
    <property type="molecule type" value="Genomic_DNA"/>
</dbReference>
<organism evidence="2 3">
    <name type="scientific">Escherichia coli</name>
    <dbReference type="NCBI Taxonomy" id="562"/>
    <lineage>
        <taxon>Bacteria</taxon>
        <taxon>Pseudomonadati</taxon>
        <taxon>Pseudomonadota</taxon>
        <taxon>Gammaproteobacteria</taxon>
        <taxon>Enterobacterales</taxon>
        <taxon>Enterobacteriaceae</taxon>
        <taxon>Escherichia</taxon>
    </lineage>
</organism>
<dbReference type="InterPro" id="IPR009808">
    <property type="entry name" value="DUF1378"/>
</dbReference>